<dbReference type="Proteomes" id="UP001163440">
    <property type="component" value="Chromosome"/>
</dbReference>
<accession>A0AAJ5TXC7</accession>
<dbReference type="InterPro" id="IPR008925">
    <property type="entry name" value="aa_tRNA-synth_I_cd-bd_sf"/>
</dbReference>
<evidence type="ECO:0000313" key="13">
    <source>
        <dbReference type="EMBL" id="WAI19023.1"/>
    </source>
</evidence>
<dbReference type="GO" id="GO:0004818">
    <property type="term" value="F:glutamate-tRNA ligase activity"/>
    <property type="evidence" value="ECO:0007669"/>
    <property type="project" value="UniProtKB-UniRule"/>
</dbReference>
<dbReference type="Gene3D" id="1.10.10.350">
    <property type="match status" value="1"/>
</dbReference>
<comment type="subunit">
    <text evidence="3 10">Monomer.</text>
</comment>
<dbReference type="SUPFAM" id="SSF52374">
    <property type="entry name" value="Nucleotidylyl transferase"/>
    <property type="match status" value="1"/>
</dbReference>
<proteinExistence type="inferred from homology"/>
<reference evidence="13" key="1">
    <citation type="submission" date="2022-11" db="EMBL/GenBank/DDBJ databases">
        <title>The whole genome sequencing of pests is an important tool to study the evolution of the plant-insect interaction and insecticide resistance.</title>
        <authorList>
            <person name="Kananovich Y."/>
        </authorList>
    </citation>
    <scope>NUCLEOTIDE SEQUENCE</scope>
    <source>
        <strain evidence="13">BSU_Bre_2018</strain>
    </source>
</reference>
<dbReference type="Gene3D" id="3.40.50.620">
    <property type="entry name" value="HUPs"/>
    <property type="match status" value="1"/>
</dbReference>
<comment type="subcellular location">
    <subcellularLocation>
        <location evidence="1 10">Cytoplasm</location>
    </subcellularLocation>
</comment>
<dbReference type="AlphaFoldDB" id="A0AAJ5TXC7"/>
<evidence type="ECO:0000256" key="2">
    <source>
        <dbReference type="ARBA" id="ARBA00007894"/>
    </source>
</evidence>
<dbReference type="FunFam" id="3.40.50.620:FF:000007">
    <property type="entry name" value="Glutamate--tRNA ligase"/>
    <property type="match status" value="1"/>
</dbReference>
<evidence type="ECO:0000256" key="8">
    <source>
        <dbReference type="ARBA" id="ARBA00022917"/>
    </source>
</evidence>
<feature type="short sequence motif" description="'HIGH' region" evidence="10">
    <location>
        <begin position="9"/>
        <end position="19"/>
    </location>
</feature>
<keyword evidence="5 10" id="KW-0436">Ligase</keyword>
<dbReference type="InterPro" id="IPR000924">
    <property type="entry name" value="Glu/Gln-tRNA-synth"/>
</dbReference>
<comment type="catalytic activity">
    <reaction evidence="10">
        <text>tRNA(Glu) + L-glutamate + ATP = L-glutamyl-tRNA(Glu) + AMP + diphosphate</text>
        <dbReference type="Rhea" id="RHEA:23540"/>
        <dbReference type="Rhea" id="RHEA-COMP:9663"/>
        <dbReference type="Rhea" id="RHEA-COMP:9680"/>
        <dbReference type="ChEBI" id="CHEBI:29985"/>
        <dbReference type="ChEBI" id="CHEBI:30616"/>
        <dbReference type="ChEBI" id="CHEBI:33019"/>
        <dbReference type="ChEBI" id="CHEBI:78442"/>
        <dbReference type="ChEBI" id="CHEBI:78520"/>
        <dbReference type="ChEBI" id="CHEBI:456215"/>
        <dbReference type="EC" id="6.1.1.17"/>
    </reaction>
</comment>
<evidence type="ECO:0000256" key="7">
    <source>
        <dbReference type="ARBA" id="ARBA00022840"/>
    </source>
</evidence>
<dbReference type="PANTHER" id="PTHR43311">
    <property type="entry name" value="GLUTAMATE--TRNA LIGASE"/>
    <property type="match status" value="1"/>
</dbReference>
<dbReference type="GO" id="GO:0008270">
    <property type="term" value="F:zinc ion binding"/>
    <property type="evidence" value="ECO:0007669"/>
    <property type="project" value="InterPro"/>
</dbReference>
<name>A0AAJ5TXC7_9GAMM</name>
<dbReference type="InterPro" id="IPR014729">
    <property type="entry name" value="Rossmann-like_a/b/a_fold"/>
</dbReference>
<dbReference type="PANTHER" id="PTHR43311:SF2">
    <property type="entry name" value="GLUTAMATE--TRNA LIGASE, MITOCHONDRIAL-RELATED"/>
    <property type="match status" value="1"/>
</dbReference>
<comment type="similarity">
    <text evidence="2 10">Belongs to the class-I aminoacyl-tRNA synthetase family. Glutamate--tRNA ligase type 1 subfamily.</text>
</comment>
<comment type="caution">
    <text evidence="10">Lacks conserved residue(s) required for the propagation of feature annotation.</text>
</comment>
<keyword evidence="9 10" id="KW-0030">Aminoacyl-tRNA synthetase</keyword>
<dbReference type="CDD" id="cd00808">
    <property type="entry name" value="GluRS_core"/>
    <property type="match status" value="1"/>
</dbReference>
<keyword evidence="7 10" id="KW-0067">ATP-binding</keyword>
<keyword evidence="6 10" id="KW-0547">Nucleotide-binding</keyword>
<dbReference type="InterPro" id="IPR045462">
    <property type="entry name" value="aa-tRNA-synth_I_cd-bd"/>
</dbReference>
<feature type="binding site" evidence="10">
    <location>
        <position position="240"/>
    </location>
    <ligand>
        <name>ATP</name>
        <dbReference type="ChEBI" id="CHEBI:30616"/>
    </ligand>
</feature>
<dbReference type="GO" id="GO:0005829">
    <property type="term" value="C:cytosol"/>
    <property type="evidence" value="ECO:0007669"/>
    <property type="project" value="TreeGrafter"/>
</dbReference>
<dbReference type="InterPro" id="IPR020058">
    <property type="entry name" value="Glu/Gln-tRNA-synth_Ib_cat-dom"/>
</dbReference>
<keyword evidence="8 10" id="KW-0648">Protein biosynthesis</keyword>
<feature type="domain" description="Aminoacyl-tRNA synthetase class I anticodon-binding" evidence="12">
    <location>
        <begin position="320"/>
        <end position="460"/>
    </location>
</feature>
<dbReference type="Pfam" id="PF19269">
    <property type="entry name" value="Anticodon_2"/>
    <property type="match status" value="1"/>
</dbReference>
<dbReference type="PRINTS" id="PR00987">
    <property type="entry name" value="TRNASYNTHGLU"/>
</dbReference>
<evidence type="ECO:0000313" key="14">
    <source>
        <dbReference type="Proteomes" id="UP001163440"/>
    </source>
</evidence>
<evidence type="ECO:0000256" key="3">
    <source>
        <dbReference type="ARBA" id="ARBA00011245"/>
    </source>
</evidence>
<feature type="domain" description="Glutamyl/glutaminyl-tRNA synthetase class Ib catalytic" evidence="11">
    <location>
        <begin position="2"/>
        <end position="305"/>
    </location>
</feature>
<dbReference type="GO" id="GO:0005524">
    <property type="term" value="F:ATP binding"/>
    <property type="evidence" value="ECO:0007669"/>
    <property type="project" value="UniProtKB-UniRule"/>
</dbReference>
<dbReference type="InterPro" id="IPR033910">
    <property type="entry name" value="GluRS_core"/>
</dbReference>
<evidence type="ECO:0000256" key="6">
    <source>
        <dbReference type="ARBA" id="ARBA00022741"/>
    </source>
</evidence>
<protein>
    <recommendedName>
        <fullName evidence="10">Glutamate--tRNA ligase</fullName>
        <ecNumber evidence="10">6.1.1.17</ecNumber>
    </recommendedName>
    <alternativeName>
        <fullName evidence="10">Glutamyl-tRNA synthetase</fullName>
        <shortName evidence="10">GluRS</shortName>
    </alternativeName>
</protein>
<sequence>MKIKTRFAPSPTGDLHIGSIRTALYSWLFAKSHHGKFILRIEDTDIERSQESSIDSILIGLKWLGLNWDEGPYFQTKRLQRYKEVIDIMVKKGDAYKCFCSPKKLEEDRKKQIRNGLKARYSRHCRNLNLENVFNQGYVIRFKNPISGTVTFNDQIRGEIIFDNSELDDLIIQRSNGMPTYNFCVVIDDLDMKITHVIRGEDHINNTPRQINILKSLGAKIPIYAHLSMILDEMGNKISKRKNAQNIIEYRKNGFLPEALLNYIVRLGWSYGNKEIFTVLEMQKLFNLKSISKSSSIINLKKLLWLNKYYINYLPLNQITNNLKDYMNKEKINISNGPNLEFLVESLRSRFYTIKEMTESFRCFYEEFKICNHQKIEKYLVLSNCYILEESYKRIKKLSSWSHSIISEMISCLSTEMKVKKTKINMILRVAVTNDTNSPSISLVIYLIGQKGVLSRINKTLNLIKNLQSKIY</sequence>
<evidence type="ECO:0000259" key="11">
    <source>
        <dbReference type="Pfam" id="PF00749"/>
    </source>
</evidence>
<evidence type="ECO:0000256" key="1">
    <source>
        <dbReference type="ARBA" id="ARBA00004496"/>
    </source>
</evidence>
<dbReference type="NCBIfam" id="TIGR00464">
    <property type="entry name" value="gltX_bact"/>
    <property type="match status" value="1"/>
</dbReference>
<dbReference type="GO" id="GO:0000049">
    <property type="term" value="F:tRNA binding"/>
    <property type="evidence" value="ECO:0007669"/>
    <property type="project" value="InterPro"/>
</dbReference>
<evidence type="ECO:0000256" key="5">
    <source>
        <dbReference type="ARBA" id="ARBA00022598"/>
    </source>
</evidence>
<evidence type="ECO:0000259" key="12">
    <source>
        <dbReference type="Pfam" id="PF19269"/>
    </source>
</evidence>
<organism evidence="13 14">
    <name type="scientific">Buchnera aphidicola</name>
    <name type="common">Brevicoryne brassicae</name>
    <dbReference type="NCBI Taxonomy" id="911343"/>
    <lineage>
        <taxon>Bacteria</taxon>
        <taxon>Pseudomonadati</taxon>
        <taxon>Pseudomonadota</taxon>
        <taxon>Gammaproteobacteria</taxon>
        <taxon>Enterobacterales</taxon>
        <taxon>Erwiniaceae</taxon>
        <taxon>Buchnera</taxon>
    </lineage>
</organism>
<dbReference type="RefSeq" id="WP_158365480.1">
    <property type="nucleotide sequence ID" value="NZ_CP034882.1"/>
</dbReference>
<evidence type="ECO:0000256" key="9">
    <source>
        <dbReference type="ARBA" id="ARBA00023146"/>
    </source>
</evidence>
<feature type="short sequence motif" description="'KMSKS' region" evidence="10">
    <location>
        <begin position="237"/>
        <end position="241"/>
    </location>
</feature>
<dbReference type="InterPro" id="IPR020751">
    <property type="entry name" value="aa-tRNA-synth_I_codon-bd_sub2"/>
</dbReference>
<dbReference type="GO" id="GO:0006424">
    <property type="term" value="P:glutamyl-tRNA aminoacylation"/>
    <property type="evidence" value="ECO:0007669"/>
    <property type="project" value="UniProtKB-UniRule"/>
</dbReference>
<gene>
    <name evidence="10 13" type="primary">gltX</name>
    <name evidence="13" type="ORF">OW720_00355</name>
</gene>
<evidence type="ECO:0000256" key="4">
    <source>
        <dbReference type="ARBA" id="ARBA00022490"/>
    </source>
</evidence>
<dbReference type="Pfam" id="PF00749">
    <property type="entry name" value="tRNA-synt_1c"/>
    <property type="match status" value="1"/>
</dbReference>
<dbReference type="EMBL" id="CP113406">
    <property type="protein sequence ID" value="WAI19023.1"/>
    <property type="molecule type" value="Genomic_DNA"/>
</dbReference>
<keyword evidence="4 10" id="KW-0963">Cytoplasm</keyword>
<dbReference type="EC" id="6.1.1.17" evidence="10"/>
<evidence type="ECO:0000256" key="10">
    <source>
        <dbReference type="HAMAP-Rule" id="MF_00022"/>
    </source>
</evidence>
<dbReference type="InterPro" id="IPR004527">
    <property type="entry name" value="Glu-tRNA-ligase_bac/mito"/>
</dbReference>
<dbReference type="InterPro" id="IPR049940">
    <property type="entry name" value="GluQ/Sye"/>
</dbReference>
<comment type="function">
    <text evidence="10">Catalyzes the attachment of glutamate to tRNA(Glu) in a two-step reaction: glutamate is first activated by ATP to form Glu-AMP and then transferred to the acceptor end of tRNA(Glu).</text>
</comment>
<dbReference type="HAMAP" id="MF_00022">
    <property type="entry name" value="Glu_tRNA_synth_type1"/>
    <property type="match status" value="1"/>
</dbReference>
<dbReference type="SUPFAM" id="SSF48163">
    <property type="entry name" value="An anticodon-binding domain of class I aminoacyl-tRNA synthetases"/>
    <property type="match status" value="1"/>
</dbReference>